<evidence type="ECO:0000313" key="5">
    <source>
        <dbReference type="Proteomes" id="UP000562492"/>
    </source>
</evidence>
<dbReference type="Proteomes" id="UP000562492">
    <property type="component" value="Unassembled WGS sequence"/>
</dbReference>
<protein>
    <submittedName>
        <fullName evidence="4">HSP20 family molecular chaperone IbpA</fullName>
    </submittedName>
</protein>
<dbReference type="CDD" id="cd00298">
    <property type="entry name" value="ACD_sHsps_p23-like"/>
    <property type="match status" value="1"/>
</dbReference>
<comment type="caution">
    <text evidence="4">The sequence shown here is derived from an EMBL/GenBank/DDBJ whole genome shotgun (WGS) entry which is preliminary data.</text>
</comment>
<dbReference type="InterPro" id="IPR002068">
    <property type="entry name" value="A-crystallin/Hsp20_dom"/>
</dbReference>
<dbReference type="Pfam" id="PF00011">
    <property type="entry name" value="HSP20"/>
    <property type="match status" value="1"/>
</dbReference>
<proteinExistence type="inferred from homology"/>
<name>A0ABR6RCI8_9BURK</name>
<dbReference type="RefSeq" id="WP_184705752.1">
    <property type="nucleotide sequence ID" value="NZ_JACHKZ010000004.1"/>
</dbReference>
<organism evidence="4 5">
    <name type="scientific">Comamonas odontotermitis</name>
    <dbReference type="NCBI Taxonomy" id="379895"/>
    <lineage>
        <taxon>Bacteria</taxon>
        <taxon>Pseudomonadati</taxon>
        <taxon>Pseudomonadota</taxon>
        <taxon>Betaproteobacteria</taxon>
        <taxon>Burkholderiales</taxon>
        <taxon>Comamonadaceae</taxon>
        <taxon>Comamonas</taxon>
    </lineage>
</organism>
<sequence>MIMSPLLHRSAFAVSPAAMDAALQRFLQTTTSTPANETVNQEANVFTIQLDVPGLSREQLTIALQDKTVRLSSVEGAPRNVQRAWKLPAAIDATHSKAALENGVLTLTLATHQPEPTVQTLSIQ</sequence>
<dbReference type="EMBL" id="JACHKZ010000004">
    <property type="protein sequence ID" value="MBB6576853.1"/>
    <property type="molecule type" value="Genomic_DNA"/>
</dbReference>
<dbReference type="InterPro" id="IPR008978">
    <property type="entry name" value="HSP20-like_chaperone"/>
</dbReference>
<evidence type="ECO:0000256" key="2">
    <source>
        <dbReference type="RuleBase" id="RU003616"/>
    </source>
</evidence>
<dbReference type="Gene3D" id="2.60.40.790">
    <property type="match status" value="1"/>
</dbReference>
<evidence type="ECO:0000259" key="3">
    <source>
        <dbReference type="PROSITE" id="PS01031"/>
    </source>
</evidence>
<accession>A0ABR6RCI8</accession>
<keyword evidence="5" id="KW-1185">Reference proteome</keyword>
<evidence type="ECO:0000256" key="1">
    <source>
        <dbReference type="PROSITE-ProRule" id="PRU00285"/>
    </source>
</evidence>
<dbReference type="SUPFAM" id="SSF49764">
    <property type="entry name" value="HSP20-like chaperones"/>
    <property type="match status" value="1"/>
</dbReference>
<dbReference type="PROSITE" id="PS01031">
    <property type="entry name" value="SHSP"/>
    <property type="match status" value="1"/>
</dbReference>
<gene>
    <name evidence="4" type="ORF">HNP33_000903</name>
</gene>
<feature type="domain" description="SHSP" evidence="3">
    <location>
        <begin position="26"/>
        <end position="124"/>
    </location>
</feature>
<reference evidence="4 5" key="1">
    <citation type="submission" date="2020-08" db="EMBL/GenBank/DDBJ databases">
        <title>Functional genomics of gut bacteria from endangered species of beetles.</title>
        <authorList>
            <person name="Carlos-Shanley C."/>
        </authorList>
    </citation>
    <scope>NUCLEOTIDE SEQUENCE [LARGE SCALE GENOMIC DNA]</scope>
    <source>
        <strain evidence="4 5">S00124</strain>
    </source>
</reference>
<evidence type="ECO:0000313" key="4">
    <source>
        <dbReference type="EMBL" id="MBB6576853.1"/>
    </source>
</evidence>
<comment type="similarity">
    <text evidence="1 2">Belongs to the small heat shock protein (HSP20) family.</text>
</comment>